<evidence type="ECO:0000256" key="1">
    <source>
        <dbReference type="ARBA" id="ARBA00009199"/>
    </source>
</evidence>
<dbReference type="Pfam" id="PF01425">
    <property type="entry name" value="Amidase"/>
    <property type="match status" value="2"/>
</dbReference>
<protein>
    <recommendedName>
        <fullName evidence="3">Amidase domain-containing protein</fullName>
    </recommendedName>
</protein>
<organism evidence="4 5">
    <name type="scientific">Aspergillus brasiliensis</name>
    <dbReference type="NCBI Taxonomy" id="319629"/>
    <lineage>
        <taxon>Eukaryota</taxon>
        <taxon>Fungi</taxon>
        <taxon>Dikarya</taxon>
        <taxon>Ascomycota</taxon>
        <taxon>Pezizomycotina</taxon>
        <taxon>Eurotiomycetes</taxon>
        <taxon>Eurotiomycetidae</taxon>
        <taxon>Eurotiales</taxon>
        <taxon>Aspergillaceae</taxon>
        <taxon>Aspergillus</taxon>
        <taxon>Aspergillus subgen. Circumdati</taxon>
    </lineage>
</organism>
<sequence length="502" mass="54616">MASTWQGKVENKIAQAKNKIPLEWRLPSSYLEGLQDTSQSVLDIPRRCGILSKREIHITEDFDATALLEQLASRKFTAVEVTTAFCKRAAIAQQLTSCLTETFFDTALRRAQVLDDYLTTTGKTMGPLHGLPISLKECFNIADVPTTAIDQLRPRGALAGGGGGVICEDQHPSDNDDLGRTIITGGEGALLAMRGSLLGIGTDFAWSIRVPALCCGLVGFKPSASRVPYGNIGSAARPGLAGFLPCAGPLCHSVRDVELLLKIVFNSNAADLDDNALGVPWNSGTCPKSSLRVGFLPEDAKYPLHPPMQHALKDAVAKLLAAGHEVIDISQQMPSIPEAKDVAFRFFNMDPDRTALAHVTNGGEPFIPSLKATYDLENAAPEPGLRELYELNVTKAKLATRMRQAFTENKVDVIIGPAYQSCAVPHDTYGVATYTVFCNLFNPVSYHLERQMLPKMPHLSETSRTRRSEVEGAPCHIQLVGRPMEDEVLMQHASIVEELLRS</sequence>
<dbReference type="EMBL" id="BROQ01000001">
    <property type="protein sequence ID" value="GKZ16497.1"/>
    <property type="molecule type" value="Genomic_DNA"/>
</dbReference>
<dbReference type="InterPro" id="IPR023631">
    <property type="entry name" value="Amidase_dom"/>
</dbReference>
<comment type="similarity">
    <text evidence="1">Belongs to the amidase family.</text>
</comment>
<feature type="domain" description="Amidase" evidence="3">
    <location>
        <begin position="185"/>
        <end position="489"/>
    </location>
</feature>
<gene>
    <name evidence="4" type="ORF">AbraCBS73388_000072</name>
</gene>
<dbReference type="AlphaFoldDB" id="A0A9W5YIC2"/>
<dbReference type="InterPro" id="IPR036928">
    <property type="entry name" value="AS_sf"/>
</dbReference>
<feature type="domain" description="Amidase" evidence="3">
    <location>
        <begin position="80"/>
        <end position="148"/>
    </location>
</feature>
<evidence type="ECO:0000259" key="3">
    <source>
        <dbReference type="Pfam" id="PF01425"/>
    </source>
</evidence>
<comment type="caution">
    <text evidence="4">The sequence shown here is derived from an EMBL/GenBank/DDBJ whole genome shotgun (WGS) entry which is preliminary data.</text>
</comment>
<dbReference type="Proteomes" id="UP001143548">
    <property type="component" value="Unassembled WGS sequence"/>
</dbReference>
<accession>A0A9W5YIC2</accession>
<dbReference type="Gene3D" id="3.90.1300.10">
    <property type="entry name" value="Amidase signature (AS) domain"/>
    <property type="match status" value="2"/>
</dbReference>
<proteinExistence type="inferred from homology"/>
<dbReference type="PANTHER" id="PTHR46072">
    <property type="entry name" value="AMIDASE-RELATED-RELATED"/>
    <property type="match status" value="1"/>
</dbReference>
<dbReference type="GO" id="GO:0016787">
    <property type="term" value="F:hydrolase activity"/>
    <property type="evidence" value="ECO:0007669"/>
    <property type="project" value="UniProtKB-KW"/>
</dbReference>
<dbReference type="PIRSF" id="PIRSF001221">
    <property type="entry name" value="Amidase_fungi"/>
    <property type="match status" value="1"/>
</dbReference>
<evidence type="ECO:0000313" key="4">
    <source>
        <dbReference type="EMBL" id="GKZ16497.1"/>
    </source>
</evidence>
<reference evidence="4" key="1">
    <citation type="submission" date="2022-07" db="EMBL/GenBank/DDBJ databases">
        <title>Taxonomy of Aspergillus series Nigri: significant species reduction supported by multi-species coalescent approaches.</title>
        <authorList>
            <person name="Bian C."/>
            <person name="Kusuya Y."/>
            <person name="Sklenar F."/>
            <person name="D'hooge E."/>
            <person name="Yaguchi T."/>
            <person name="Takahashi H."/>
            <person name="Hubka V."/>
        </authorList>
    </citation>
    <scope>NUCLEOTIDE SEQUENCE</scope>
    <source>
        <strain evidence="4">CBS 733.88</strain>
    </source>
</reference>
<name>A0A9W5YIC2_9EURO</name>
<dbReference type="PANTHER" id="PTHR46072:SF5">
    <property type="entry name" value="GENERAL AMIDASE-C"/>
    <property type="match status" value="1"/>
</dbReference>
<evidence type="ECO:0000313" key="5">
    <source>
        <dbReference type="Proteomes" id="UP001143548"/>
    </source>
</evidence>
<keyword evidence="2" id="KW-0378">Hydrolase</keyword>
<evidence type="ECO:0000256" key="2">
    <source>
        <dbReference type="ARBA" id="ARBA00022801"/>
    </source>
</evidence>
<dbReference type="SUPFAM" id="SSF75304">
    <property type="entry name" value="Amidase signature (AS) enzymes"/>
    <property type="match status" value="1"/>
</dbReference>